<organism evidence="1 2">
    <name type="scientific">Plenodomus tracheiphilus IPT5</name>
    <dbReference type="NCBI Taxonomy" id="1408161"/>
    <lineage>
        <taxon>Eukaryota</taxon>
        <taxon>Fungi</taxon>
        <taxon>Dikarya</taxon>
        <taxon>Ascomycota</taxon>
        <taxon>Pezizomycotina</taxon>
        <taxon>Dothideomycetes</taxon>
        <taxon>Pleosporomycetidae</taxon>
        <taxon>Pleosporales</taxon>
        <taxon>Pleosporineae</taxon>
        <taxon>Leptosphaeriaceae</taxon>
        <taxon>Plenodomus</taxon>
    </lineage>
</organism>
<accession>A0A6A7B1Y6</accession>
<sequence>MCHRHLSSSCHIQWLKSMFYWQVKVMQLCNVLCPRTDRQTDRERERERERKRGRSEKDMIVVNILKKGVKIQS</sequence>
<evidence type="ECO:0000313" key="2">
    <source>
        <dbReference type="Proteomes" id="UP000799423"/>
    </source>
</evidence>
<dbReference type="Proteomes" id="UP000799423">
    <property type="component" value="Unassembled WGS sequence"/>
</dbReference>
<proteinExistence type="predicted"/>
<protein>
    <submittedName>
        <fullName evidence="1">Uncharacterized protein</fullName>
    </submittedName>
</protein>
<reference evidence="1" key="1">
    <citation type="submission" date="2020-01" db="EMBL/GenBank/DDBJ databases">
        <authorList>
            <consortium name="DOE Joint Genome Institute"/>
            <person name="Haridas S."/>
            <person name="Albert R."/>
            <person name="Binder M."/>
            <person name="Bloem J."/>
            <person name="Labutti K."/>
            <person name="Salamov A."/>
            <person name="Andreopoulos B."/>
            <person name="Baker S.E."/>
            <person name="Barry K."/>
            <person name="Bills G."/>
            <person name="Bluhm B.H."/>
            <person name="Cannon C."/>
            <person name="Castanera R."/>
            <person name="Culley D.E."/>
            <person name="Daum C."/>
            <person name="Ezra D."/>
            <person name="Gonzalez J.B."/>
            <person name="Henrissat B."/>
            <person name="Kuo A."/>
            <person name="Liang C."/>
            <person name="Lipzen A."/>
            <person name="Lutzoni F."/>
            <person name="Magnuson J."/>
            <person name="Mondo S."/>
            <person name="Nolan M."/>
            <person name="Ohm R."/>
            <person name="Pangilinan J."/>
            <person name="Park H.-J."/>
            <person name="Ramirez L."/>
            <person name="Alfaro M."/>
            <person name="Sun H."/>
            <person name="Tritt A."/>
            <person name="Yoshinaga Y."/>
            <person name="Zwiers L.-H."/>
            <person name="Turgeon B.G."/>
            <person name="Goodwin S.B."/>
            <person name="Spatafora J.W."/>
            <person name="Crous P.W."/>
            <person name="Grigoriev I.V."/>
        </authorList>
    </citation>
    <scope>NUCLEOTIDE SEQUENCE</scope>
    <source>
        <strain evidence="1">IPT5</strain>
    </source>
</reference>
<dbReference type="AlphaFoldDB" id="A0A6A7B1Y6"/>
<name>A0A6A7B1Y6_9PLEO</name>
<gene>
    <name evidence="1" type="ORF">T440DRAFT_151516</name>
</gene>
<evidence type="ECO:0000313" key="1">
    <source>
        <dbReference type="EMBL" id="KAF2848677.1"/>
    </source>
</evidence>
<dbReference type="EMBL" id="MU006316">
    <property type="protein sequence ID" value="KAF2848677.1"/>
    <property type="molecule type" value="Genomic_DNA"/>
</dbReference>
<keyword evidence="2" id="KW-1185">Reference proteome</keyword>